<proteinExistence type="predicted"/>
<dbReference type="Proteomes" id="UP000663827">
    <property type="component" value="Unassembled WGS sequence"/>
</dbReference>
<feature type="region of interest" description="Disordered" evidence="1">
    <location>
        <begin position="111"/>
        <end position="142"/>
    </location>
</feature>
<evidence type="ECO:0000313" key="2">
    <source>
        <dbReference type="EMBL" id="CAE7170181.1"/>
    </source>
</evidence>
<gene>
    <name evidence="2" type="ORF">RDB_LOCUS105472</name>
</gene>
<dbReference type="AlphaFoldDB" id="A0A8H3HQF4"/>
<name>A0A8H3HQF4_9AGAM</name>
<feature type="compositionally biased region" description="Low complexity" evidence="1">
    <location>
        <begin position="38"/>
        <end position="49"/>
    </location>
</feature>
<accession>A0A8H3HQF4</accession>
<feature type="non-terminal residue" evidence="2">
    <location>
        <position position="159"/>
    </location>
</feature>
<evidence type="ECO:0000256" key="1">
    <source>
        <dbReference type="SAM" id="MobiDB-lite"/>
    </source>
</evidence>
<evidence type="ECO:0000313" key="3">
    <source>
        <dbReference type="Proteomes" id="UP000663827"/>
    </source>
</evidence>
<comment type="caution">
    <text evidence="2">The sequence shown here is derived from an EMBL/GenBank/DDBJ whole genome shotgun (WGS) entry which is preliminary data.</text>
</comment>
<organism evidence="2 3">
    <name type="scientific">Rhizoctonia solani</name>
    <dbReference type="NCBI Taxonomy" id="456999"/>
    <lineage>
        <taxon>Eukaryota</taxon>
        <taxon>Fungi</taxon>
        <taxon>Dikarya</taxon>
        <taxon>Basidiomycota</taxon>
        <taxon>Agaricomycotina</taxon>
        <taxon>Agaricomycetes</taxon>
        <taxon>Cantharellales</taxon>
        <taxon>Ceratobasidiaceae</taxon>
        <taxon>Rhizoctonia</taxon>
    </lineage>
</organism>
<reference evidence="2" key="1">
    <citation type="submission" date="2021-01" db="EMBL/GenBank/DDBJ databases">
        <authorList>
            <person name="Kaushik A."/>
        </authorList>
    </citation>
    <scope>NUCLEOTIDE SEQUENCE</scope>
    <source>
        <strain evidence="2">AG5</strain>
    </source>
</reference>
<feature type="region of interest" description="Disordered" evidence="1">
    <location>
        <begin position="38"/>
        <end position="81"/>
    </location>
</feature>
<dbReference type="EMBL" id="CAJNJQ010002241">
    <property type="protein sequence ID" value="CAE7170181.1"/>
    <property type="molecule type" value="Genomic_DNA"/>
</dbReference>
<protein>
    <submittedName>
        <fullName evidence="2">Uncharacterized protein</fullName>
    </submittedName>
</protein>
<sequence>TSQTYLSVARTCFSSSACDDGLSQSAVRDYAAACTVTTTPVDTSTSESTRAPTPNPTPASRTRTTNDDSPTRPPNGASTLTTQTIAFTSGAVISISRGVSSTVTSGFTTIRTGQAGDVPGGGAAPTSGSDAGGRPANNGTLTPHISTYSYIILLDHWKT</sequence>